<dbReference type="SMART" id="SM00516">
    <property type="entry name" value="SEC14"/>
    <property type="match status" value="1"/>
</dbReference>
<dbReference type="GO" id="GO:1902936">
    <property type="term" value="F:phosphatidylinositol bisphosphate binding"/>
    <property type="evidence" value="ECO:0007669"/>
    <property type="project" value="TreeGrafter"/>
</dbReference>
<dbReference type="AlphaFoldDB" id="A0A7R8UTV6"/>
<dbReference type="SMART" id="SM01100">
    <property type="entry name" value="CRAL_TRIO_N"/>
    <property type="match status" value="1"/>
</dbReference>
<dbReference type="InterPro" id="IPR036865">
    <property type="entry name" value="CRAL-TRIO_dom_sf"/>
</dbReference>
<evidence type="ECO:0000259" key="1">
    <source>
        <dbReference type="PROSITE" id="PS50191"/>
    </source>
</evidence>
<dbReference type="OrthoDB" id="440711at2759"/>
<keyword evidence="3" id="KW-1185">Reference proteome</keyword>
<feature type="domain" description="CRAL-TRIO" evidence="1">
    <location>
        <begin position="100"/>
        <end position="262"/>
    </location>
</feature>
<gene>
    <name evidence="2" type="ORF">HERILL_LOCUS9230</name>
</gene>
<dbReference type="OMA" id="KQRVYMH"/>
<organism evidence="2 3">
    <name type="scientific">Hermetia illucens</name>
    <name type="common">Black soldier fly</name>
    <dbReference type="NCBI Taxonomy" id="343691"/>
    <lineage>
        <taxon>Eukaryota</taxon>
        <taxon>Metazoa</taxon>
        <taxon>Ecdysozoa</taxon>
        <taxon>Arthropoda</taxon>
        <taxon>Hexapoda</taxon>
        <taxon>Insecta</taxon>
        <taxon>Pterygota</taxon>
        <taxon>Neoptera</taxon>
        <taxon>Endopterygota</taxon>
        <taxon>Diptera</taxon>
        <taxon>Brachycera</taxon>
        <taxon>Stratiomyomorpha</taxon>
        <taxon>Stratiomyidae</taxon>
        <taxon>Hermetiinae</taxon>
        <taxon>Hermetia</taxon>
    </lineage>
</organism>
<dbReference type="CDD" id="cd00170">
    <property type="entry name" value="SEC14"/>
    <property type="match status" value="1"/>
</dbReference>
<dbReference type="SUPFAM" id="SSF52087">
    <property type="entry name" value="CRAL/TRIO domain"/>
    <property type="match status" value="1"/>
</dbReference>
<proteinExistence type="predicted"/>
<dbReference type="PRINTS" id="PR00180">
    <property type="entry name" value="CRETINALDHBP"/>
</dbReference>
<protein>
    <recommendedName>
        <fullName evidence="1">CRAL-TRIO domain-containing protein</fullName>
    </recommendedName>
</protein>
<reference evidence="2 3" key="1">
    <citation type="submission" date="2020-11" db="EMBL/GenBank/DDBJ databases">
        <authorList>
            <person name="Wallbank WR R."/>
            <person name="Pardo Diaz C."/>
            <person name="Kozak K."/>
            <person name="Martin S."/>
            <person name="Jiggins C."/>
            <person name="Moest M."/>
            <person name="Warren A I."/>
            <person name="Generalovic N T."/>
            <person name="Byers J.R.P. K."/>
            <person name="Montejo-Kovacevich G."/>
            <person name="Yen C E."/>
        </authorList>
    </citation>
    <scope>NUCLEOTIDE SEQUENCE [LARGE SCALE GENOMIC DNA]</scope>
</reference>
<dbReference type="InterPro" id="IPR011074">
    <property type="entry name" value="CRAL/TRIO_N_dom"/>
</dbReference>
<dbReference type="GO" id="GO:0016020">
    <property type="term" value="C:membrane"/>
    <property type="evidence" value="ECO:0007669"/>
    <property type="project" value="TreeGrafter"/>
</dbReference>
<dbReference type="PANTHER" id="PTHR10174">
    <property type="entry name" value="ALPHA-TOCOPHEROL TRANSFER PROTEIN-RELATED"/>
    <property type="match status" value="1"/>
</dbReference>
<dbReference type="InterPro" id="IPR001251">
    <property type="entry name" value="CRAL-TRIO_dom"/>
</dbReference>
<sequence length="292" mass="33770">MPAIEISHELELNPELPDDIMKIAAKQGEDPGTKCELIQQLRDMIYEKGECTPHRTDDEYLIKFLRARFWRVGLAYKLLCRYCEFREANRELHEKVRPLDMTILGEEDIIQVTPYRDQLGRRISIYTIGNWKPNKLSIDEIFKATLIMLEIGSLEPTTQVVGGVGVFDLRGLSFNHVPRLTPSVAQKMISLMVTSMPTRTTALHIVNQNWVFNAAFQIFKPFLSSRMREKIFVHGSDMSSLHKHIHPEHLPIRYGGCNPDYPYSLWIENLAKNEKVIKELEQLGYVLDSKET</sequence>
<name>A0A7R8UTV6_HERIL</name>
<dbReference type="Gene3D" id="3.40.525.10">
    <property type="entry name" value="CRAL-TRIO lipid binding domain"/>
    <property type="match status" value="1"/>
</dbReference>
<evidence type="ECO:0000313" key="2">
    <source>
        <dbReference type="EMBL" id="CAD7086458.1"/>
    </source>
</evidence>
<dbReference type="Pfam" id="PF00650">
    <property type="entry name" value="CRAL_TRIO"/>
    <property type="match status" value="1"/>
</dbReference>
<dbReference type="Gene3D" id="1.10.8.20">
    <property type="entry name" value="N-terminal domain of phosphatidylinositol transfer protein sec14p"/>
    <property type="match status" value="1"/>
</dbReference>
<dbReference type="Proteomes" id="UP000594454">
    <property type="component" value="Chromosome 3"/>
</dbReference>
<dbReference type="InterPro" id="IPR036273">
    <property type="entry name" value="CRAL/TRIO_N_dom_sf"/>
</dbReference>
<accession>A0A7R8UTV6</accession>
<dbReference type="PANTHER" id="PTHR10174:SF234">
    <property type="entry name" value="SD01558P"/>
    <property type="match status" value="1"/>
</dbReference>
<dbReference type="InParanoid" id="A0A7R8UTV6"/>
<dbReference type="FunCoup" id="A0A7R8UTV6">
    <property type="interactions" value="44"/>
</dbReference>
<dbReference type="EMBL" id="LR899011">
    <property type="protein sequence ID" value="CAD7086458.1"/>
    <property type="molecule type" value="Genomic_DNA"/>
</dbReference>
<dbReference type="SUPFAM" id="SSF46938">
    <property type="entry name" value="CRAL/TRIO N-terminal domain"/>
    <property type="match status" value="1"/>
</dbReference>
<evidence type="ECO:0000313" key="3">
    <source>
        <dbReference type="Proteomes" id="UP000594454"/>
    </source>
</evidence>
<dbReference type="PROSITE" id="PS50191">
    <property type="entry name" value="CRAL_TRIO"/>
    <property type="match status" value="1"/>
</dbReference>